<proteinExistence type="predicted"/>
<dbReference type="SMART" id="SM00801">
    <property type="entry name" value="dDENN"/>
    <property type="match status" value="1"/>
</dbReference>
<feature type="region of interest" description="Disordered" evidence="4">
    <location>
        <begin position="453"/>
        <end position="563"/>
    </location>
</feature>
<evidence type="ECO:0000256" key="3">
    <source>
        <dbReference type="ARBA" id="ARBA00023329"/>
    </source>
</evidence>
<sequence length="1007" mass="110653">MGSRIKQNPETTFEVYVEVAYPRTAGTLSDPEVQRQFPEDYSDQEVLQTLTKFCFPFYVDSPTVSQVGQNFTFVLTDIDSKQRFGFCRLSSGAKSCFCILSYLPWFEVFYKLLNILADYTTKGQESQWNELLETLHKLPIPDPGVSVHLSVHSYFTVPDTRELPSIPENRNLTEYFVAVDVNNMLHLYASMLYERRILIICSKLSTLTACIHGSAAMLYPMFWQHVYIPVLPPHLLDYCCAPMPYLIGIHLSLMEKVRNMALDDVVILNVDTNTLETPFDDLQSLPNDVISSLKNRLKKVSTTTGDGVARAFLKAQAAFFGSYRNALKIEPEEPITFCEETFVSHYRSGAMRQFLQNATQLQLFKQFIDGRLDLLNSGEGFSDVFEEEINMGEYAGSDKLYHQWLSTVRKGSGAILNTVKTKANPAMKTVYKFAKDHAKMGIKEVKNRLKQKDITENGCAPTTEEQLPKTAPSPLVEAKDPKFREDRRPITVHFGQVRPPRPHVVKRPKSNITVEGRRTSVASPEQPQPYRTLKESDSAGDEAESPEQRTREPLGPAPVPPDRAASIDLLEDVFSGLDMEVPLQPLGQAKSLEDLRTPKDLREQPGTFDYQRLDLGRGERSRGIPGALKLAHPYNKLWSLGQDDMAIPSKPLATSPEKPSAMLWNSPALPCRPQNRNGILNPSDKEEMPTPTLGSITIPRPQGRKTPELGIVPPPPTARPAKLQAASTALGDFSSEQLQAERERRAALSSAPFPGILASAARQDPTELLQPLNLAPGAAGTSSDTLLALLDPLNTAWSGSTLPPGPVAPNVATPFTPQFSFPPMGTPTPFPQPSLNPFVPSVPAALPAMSLVSTPAGPYGAPPAPLGPAFAPSLLLSNSGFCAPHRSQPNLSALSMPNLFGQMPMGAHSLQPLGPPAVTPSRIRTLPLARSSARAAEAKQGLALRPGDPPLLPSRPSQGLEPALQPSAPREARDPFEDLLQKTKQDVSPAPAPGSVEQLRKQWETFE</sequence>
<evidence type="ECO:0000256" key="1">
    <source>
        <dbReference type="ARBA" id="ARBA00004132"/>
    </source>
</evidence>
<evidence type="ECO:0000256" key="4">
    <source>
        <dbReference type="SAM" id="MobiDB-lite"/>
    </source>
</evidence>
<feature type="domain" description="UDENN" evidence="5">
    <location>
        <begin position="13"/>
        <end position="378"/>
    </location>
</feature>
<reference evidence="7" key="1">
    <citation type="submission" date="2025-08" db="UniProtKB">
        <authorList>
            <consortium name="RefSeq"/>
        </authorList>
    </citation>
    <scope>IDENTIFICATION</scope>
</reference>
<evidence type="ECO:0000259" key="5">
    <source>
        <dbReference type="PROSITE" id="PS50211"/>
    </source>
</evidence>
<keyword evidence="2" id="KW-0344">Guanine-nucleotide releasing factor</keyword>
<organism evidence="6 7">
    <name type="scientific">Vicugna pacos</name>
    <name type="common">Alpaca</name>
    <name type="synonym">Lama pacos</name>
    <dbReference type="NCBI Taxonomy" id="30538"/>
    <lineage>
        <taxon>Eukaryota</taxon>
        <taxon>Metazoa</taxon>
        <taxon>Chordata</taxon>
        <taxon>Craniata</taxon>
        <taxon>Vertebrata</taxon>
        <taxon>Euteleostomi</taxon>
        <taxon>Mammalia</taxon>
        <taxon>Eutheria</taxon>
        <taxon>Laurasiatheria</taxon>
        <taxon>Artiodactyla</taxon>
        <taxon>Tylopoda</taxon>
        <taxon>Camelidae</taxon>
        <taxon>Vicugna</taxon>
    </lineage>
</organism>
<dbReference type="InterPro" id="IPR001194">
    <property type="entry name" value="cDENN_dom"/>
</dbReference>
<dbReference type="Pfam" id="PF03456">
    <property type="entry name" value="uDENN"/>
    <property type="match status" value="1"/>
</dbReference>
<dbReference type="Gene3D" id="3.40.50.11500">
    <property type="match status" value="1"/>
</dbReference>
<feature type="compositionally biased region" description="Basic and acidic residues" evidence="4">
    <location>
        <begin position="477"/>
        <end position="489"/>
    </location>
</feature>
<evidence type="ECO:0000256" key="2">
    <source>
        <dbReference type="ARBA" id="ARBA00022658"/>
    </source>
</evidence>
<dbReference type="RefSeq" id="XP_072816210.1">
    <property type="nucleotide sequence ID" value="XM_072960109.1"/>
</dbReference>
<feature type="region of interest" description="Disordered" evidence="4">
    <location>
        <begin position="930"/>
        <end position="1007"/>
    </location>
</feature>
<dbReference type="Pfam" id="PF03455">
    <property type="entry name" value="dDENN"/>
    <property type="match status" value="1"/>
</dbReference>
<dbReference type="Gene3D" id="3.30.450.200">
    <property type="match status" value="1"/>
</dbReference>
<name>A0ABM5D5N4_VICPA</name>
<dbReference type="Proteomes" id="UP001652581">
    <property type="component" value="Chromosome 4"/>
</dbReference>
<dbReference type="InterPro" id="IPR037516">
    <property type="entry name" value="Tripartite_DENN"/>
</dbReference>
<protein>
    <submittedName>
        <fullName evidence="7">DENN domain-containing protein 1A isoform X4</fullName>
    </submittedName>
</protein>
<dbReference type="PROSITE" id="PS50211">
    <property type="entry name" value="DENN"/>
    <property type="match status" value="1"/>
</dbReference>
<comment type="subcellular location">
    <subcellularLocation>
        <location evidence="1">Cytoplasmic vesicle</location>
        <location evidence="1">Clathrin-coated vesicle</location>
    </subcellularLocation>
</comment>
<dbReference type="InterPro" id="IPR040032">
    <property type="entry name" value="DENND1A/B/C"/>
</dbReference>
<dbReference type="InterPro" id="IPR005113">
    <property type="entry name" value="uDENN_dom"/>
</dbReference>
<dbReference type="GeneID" id="102535336"/>
<keyword evidence="3" id="KW-0968">Cytoplasmic vesicle</keyword>
<dbReference type="Gene3D" id="6.10.140.1000">
    <property type="match status" value="1"/>
</dbReference>
<gene>
    <name evidence="7" type="primary">DENND1A</name>
</gene>
<dbReference type="Pfam" id="PF02141">
    <property type="entry name" value="DENN"/>
    <property type="match status" value="1"/>
</dbReference>
<keyword evidence="6" id="KW-1185">Reference proteome</keyword>
<dbReference type="PANTHER" id="PTHR13196">
    <property type="entry name" value="DENN DOMAIN-CONTAINING"/>
    <property type="match status" value="1"/>
</dbReference>
<dbReference type="SMART" id="SM00799">
    <property type="entry name" value="DENN"/>
    <property type="match status" value="1"/>
</dbReference>
<evidence type="ECO:0000313" key="7">
    <source>
        <dbReference type="RefSeq" id="XP_072816210.1"/>
    </source>
</evidence>
<dbReference type="InterPro" id="IPR043153">
    <property type="entry name" value="DENN_C"/>
</dbReference>
<evidence type="ECO:0000313" key="6">
    <source>
        <dbReference type="Proteomes" id="UP001652581"/>
    </source>
</evidence>
<dbReference type="SMART" id="SM00800">
    <property type="entry name" value="uDENN"/>
    <property type="match status" value="1"/>
</dbReference>
<feature type="compositionally biased region" description="Basic and acidic residues" evidence="4">
    <location>
        <begin position="970"/>
        <end position="985"/>
    </location>
</feature>
<dbReference type="PANTHER" id="PTHR13196:SF22">
    <property type="entry name" value="DENN DOMAIN-CONTAINING PROTEIN 1A"/>
    <property type="match status" value="1"/>
</dbReference>
<accession>A0ABM5D5N4</accession>
<dbReference type="InterPro" id="IPR005112">
    <property type="entry name" value="dDENN_dom"/>
</dbReference>
<feature type="compositionally biased region" description="Basic residues" evidence="4">
    <location>
        <begin position="500"/>
        <end position="509"/>
    </location>
</feature>
<feature type="compositionally biased region" description="Basic and acidic residues" evidence="4">
    <location>
        <begin position="998"/>
        <end position="1007"/>
    </location>
</feature>